<dbReference type="PANTHER" id="PTHR38730">
    <property type="entry name" value="SLL7028 PROTEIN"/>
    <property type="match status" value="1"/>
</dbReference>
<dbReference type="InterPro" id="IPR025154">
    <property type="entry name" value="Put_metallopeptidase_dom"/>
</dbReference>
<proteinExistence type="predicted"/>
<dbReference type="Gene3D" id="3.40.50.410">
    <property type="entry name" value="von Willebrand factor, type A domain"/>
    <property type="match status" value="1"/>
</dbReference>
<organism evidence="4 5">
    <name type="scientific">candidate division MSBL1 archaeon SCGC-AAA382A20</name>
    <dbReference type="NCBI Taxonomy" id="1698280"/>
    <lineage>
        <taxon>Archaea</taxon>
        <taxon>Methanobacteriati</taxon>
        <taxon>Methanobacteriota</taxon>
        <taxon>candidate division MSBL1</taxon>
    </lineage>
</organism>
<dbReference type="InterPro" id="IPR018698">
    <property type="entry name" value="VWA-like_dom"/>
</dbReference>
<evidence type="ECO:0000313" key="5">
    <source>
        <dbReference type="Proteomes" id="UP000070263"/>
    </source>
</evidence>
<dbReference type="PANTHER" id="PTHR38730:SF1">
    <property type="entry name" value="SLL7028 PROTEIN"/>
    <property type="match status" value="1"/>
</dbReference>
<dbReference type="InterPro" id="IPR036465">
    <property type="entry name" value="vWFA_dom_sf"/>
</dbReference>
<feature type="domain" description="VWA-like" evidence="2">
    <location>
        <begin position="102"/>
        <end position="234"/>
    </location>
</feature>
<evidence type="ECO:0008006" key="6">
    <source>
        <dbReference type="Google" id="ProtNLM"/>
    </source>
</evidence>
<accession>A0A133VG16</accession>
<name>A0A133VG16_9EURY</name>
<dbReference type="Pfam" id="PF09967">
    <property type="entry name" value="DUF2201"/>
    <property type="match status" value="1"/>
</dbReference>
<feature type="domain" description="Putative metallopeptidase" evidence="3">
    <location>
        <begin position="8"/>
        <end position="94"/>
    </location>
</feature>
<keyword evidence="5" id="KW-1185">Reference proteome</keyword>
<evidence type="ECO:0000259" key="3">
    <source>
        <dbReference type="Pfam" id="PF13203"/>
    </source>
</evidence>
<dbReference type="Proteomes" id="UP000070263">
    <property type="component" value="Unassembled WGS sequence"/>
</dbReference>
<dbReference type="AlphaFoldDB" id="A0A133VG16"/>
<comment type="caution">
    <text evidence="4">The sequence shown here is derived from an EMBL/GenBank/DDBJ whole genome shotgun (WGS) entry which is preliminary data.</text>
</comment>
<evidence type="ECO:0000313" key="4">
    <source>
        <dbReference type="EMBL" id="KXB05388.1"/>
    </source>
</evidence>
<reference evidence="4 5" key="1">
    <citation type="journal article" date="2016" name="Sci. Rep.">
        <title>Metabolic traits of an uncultured archaeal lineage -MSBL1- from brine pools of the Red Sea.</title>
        <authorList>
            <person name="Mwirichia R."/>
            <person name="Alam I."/>
            <person name="Rashid M."/>
            <person name="Vinu M."/>
            <person name="Ba-Alawi W."/>
            <person name="Anthony Kamau A."/>
            <person name="Kamanda Ngugi D."/>
            <person name="Goker M."/>
            <person name="Klenk H.P."/>
            <person name="Bajic V."/>
            <person name="Stingl U."/>
        </authorList>
    </citation>
    <scope>NUCLEOTIDE SEQUENCE [LARGE SCALE GENOMIC DNA]</scope>
    <source>
        <strain evidence="4">SCGC-AAA382A20</strain>
    </source>
</reference>
<evidence type="ECO:0000259" key="2">
    <source>
        <dbReference type="Pfam" id="PF09967"/>
    </source>
</evidence>
<dbReference type="Pfam" id="PF13203">
    <property type="entry name" value="DUF2201_N"/>
    <property type="match status" value="1"/>
</dbReference>
<gene>
    <name evidence="4" type="ORF">AKJ51_05095</name>
</gene>
<dbReference type="EMBL" id="LHYE01000098">
    <property type="protein sequence ID" value="KXB05388.1"/>
    <property type="molecule type" value="Genomic_DNA"/>
</dbReference>
<sequence>MDDHKPWEKITEDPDMDQKTTSEEWKRKIAESTAFAKEEGRMPEALERLVDEILEPSLNWRRILRRYILQHEREDYDWLKPDRRLLQYGVYYPSPNSEIIDIAIAVDTSGSIEDEDIEKFLSEIKGILESARTYRARLLACDAKIHSDITKNQEEGFDVGKTVDDFSKSLKGRGGTKYSPVFDTLDDERIKVLVYLTDGKCSEDIEKPKYDVIWVLTEDGITRHLDFGKIVKLEDKKPWREA</sequence>
<feature type="region of interest" description="Disordered" evidence="1">
    <location>
        <begin position="1"/>
        <end position="23"/>
    </location>
</feature>
<protein>
    <recommendedName>
        <fullName evidence="6">VWA-like domain-containing protein</fullName>
    </recommendedName>
</protein>
<evidence type="ECO:0000256" key="1">
    <source>
        <dbReference type="SAM" id="MobiDB-lite"/>
    </source>
</evidence>
<dbReference type="SUPFAM" id="SSF53300">
    <property type="entry name" value="vWA-like"/>
    <property type="match status" value="1"/>
</dbReference>